<dbReference type="InterPro" id="IPR000304">
    <property type="entry name" value="Pyrroline-COOH_reductase"/>
</dbReference>
<dbReference type="PANTHER" id="PTHR11645:SF66">
    <property type="entry name" value="PYRROLINE-5-CARBOXYLATE REDUCTASE"/>
    <property type="match status" value="1"/>
</dbReference>
<dbReference type="UniPathway" id="UPA00098">
    <property type="reaction ID" value="UER00361"/>
</dbReference>
<proteinExistence type="inferred from homology"/>
<feature type="binding site" evidence="6">
    <location>
        <position position="69"/>
    </location>
    <ligand>
        <name>NADPH</name>
        <dbReference type="ChEBI" id="CHEBI:57783"/>
    </ligand>
</feature>
<comment type="catalytic activity">
    <reaction evidence="4">
        <text>L-proline + NADP(+) = (S)-1-pyrroline-5-carboxylate + NADPH + 2 H(+)</text>
        <dbReference type="Rhea" id="RHEA:14109"/>
        <dbReference type="ChEBI" id="CHEBI:15378"/>
        <dbReference type="ChEBI" id="CHEBI:17388"/>
        <dbReference type="ChEBI" id="CHEBI:57783"/>
        <dbReference type="ChEBI" id="CHEBI:58349"/>
        <dbReference type="ChEBI" id="CHEBI:60039"/>
        <dbReference type="EC" id="1.5.1.2"/>
    </reaction>
</comment>
<evidence type="ECO:0000256" key="2">
    <source>
        <dbReference type="ARBA" id="ARBA00022857"/>
    </source>
</evidence>
<dbReference type="EMBL" id="CAGS01000725">
    <property type="protein sequence ID" value="CCF86212.1"/>
    <property type="molecule type" value="Genomic_DNA"/>
</dbReference>
<dbReference type="Pfam" id="PF03807">
    <property type="entry name" value="F420_oxidored"/>
    <property type="match status" value="1"/>
</dbReference>
<dbReference type="RefSeq" id="WP_008481900.1">
    <property type="nucleotide sequence ID" value="NZ_CAGS01000725.1"/>
</dbReference>
<keyword evidence="4" id="KW-0963">Cytoplasm</keyword>
<reference evidence="9 10" key="1">
    <citation type="journal article" date="2012" name="ISME J.">
        <title>Nitrification expanded: discovery, physiology and genomics of a nitrite-oxidizing bacterium from the phylum Chloroflexi.</title>
        <authorList>
            <person name="Sorokin D.Y."/>
            <person name="Lucker S."/>
            <person name="Vejmelkova D."/>
            <person name="Kostrikina N.A."/>
            <person name="Kleerebezem R."/>
            <person name="Rijpstra W.I."/>
            <person name="Damste J.S."/>
            <person name="Le Paslier D."/>
            <person name="Muyzer G."/>
            <person name="Wagner M."/>
            <person name="van Loosdrecht M.C."/>
            <person name="Daims H."/>
        </authorList>
    </citation>
    <scope>NUCLEOTIDE SEQUENCE [LARGE SCALE GENOMIC DNA]</scope>
    <source>
        <strain evidence="10">none</strain>
    </source>
</reference>
<keyword evidence="10" id="KW-1185">Reference proteome</keyword>
<comment type="subcellular location">
    <subcellularLocation>
        <location evidence="4">Cytoplasm</location>
    </subcellularLocation>
</comment>
<evidence type="ECO:0000313" key="9">
    <source>
        <dbReference type="EMBL" id="CCF86212.1"/>
    </source>
</evidence>
<dbReference type="InterPro" id="IPR008927">
    <property type="entry name" value="6-PGluconate_DH-like_C_sf"/>
</dbReference>
<dbReference type="InterPro" id="IPR036291">
    <property type="entry name" value="NAD(P)-bd_dom_sf"/>
</dbReference>
<protein>
    <recommendedName>
        <fullName evidence="4 5">Pyrroline-5-carboxylate reductase</fullName>
        <shortName evidence="4">P5C reductase</shortName>
        <shortName evidence="4">P5CR</shortName>
        <ecNumber evidence="4 5">1.5.1.2</ecNumber>
    </recommendedName>
    <alternativeName>
        <fullName evidence="4">PCA reductase</fullName>
    </alternativeName>
</protein>
<dbReference type="HAMAP" id="MF_01925">
    <property type="entry name" value="P5C_reductase"/>
    <property type="match status" value="1"/>
</dbReference>
<dbReference type="Gene3D" id="3.40.50.720">
    <property type="entry name" value="NAD(P)-binding Rossmann-like Domain"/>
    <property type="match status" value="1"/>
</dbReference>
<evidence type="ECO:0000256" key="4">
    <source>
        <dbReference type="HAMAP-Rule" id="MF_01925"/>
    </source>
</evidence>
<dbReference type="FunFam" id="1.10.3730.10:FF:000001">
    <property type="entry name" value="Pyrroline-5-carboxylate reductase"/>
    <property type="match status" value="1"/>
</dbReference>
<dbReference type="Proteomes" id="UP000004221">
    <property type="component" value="Unassembled WGS sequence"/>
</dbReference>
<comment type="similarity">
    <text evidence="1 4">Belongs to the pyrroline-5-carboxylate reductase family.</text>
</comment>
<keyword evidence="3 4" id="KW-0560">Oxidoreductase</keyword>
<evidence type="ECO:0000259" key="8">
    <source>
        <dbReference type="Pfam" id="PF14748"/>
    </source>
</evidence>
<dbReference type="GO" id="GO:0005737">
    <property type="term" value="C:cytoplasm"/>
    <property type="evidence" value="ECO:0007669"/>
    <property type="project" value="UniProtKB-SubCell"/>
</dbReference>
<gene>
    <name evidence="4 9" type="primary">proC</name>
    <name evidence="9" type="ORF">NITHO_890005</name>
</gene>
<dbReference type="SUPFAM" id="SSF48179">
    <property type="entry name" value="6-phosphogluconate dehydrogenase C-terminal domain-like"/>
    <property type="match status" value="1"/>
</dbReference>
<evidence type="ECO:0000313" key="10">
    <source>
        <dbReference type="Proteomes" id="UP000004221"/>
    </source>
</evidence>
<keyword evidence="4" id="KW-0028">Amino-acid biosynthesis</keyword>
<dbReference type="InterPro" id="IPR028939">
    <property type="entry name" value="P5C_Rdtase_cat_N"/>
</dbReference>
<dbReference type="PANTHER" id="PTHR11645">
    <property type="entry name" value="PYRROLINE-5-CARBOXYLATE REDUCTASE"/>
    <property type="match status" value="1"/>
</dbReference>
<evidence type="ECO:0000256" key="3">
    <source>
        <dbReference type="ARBA" id="ARBA00023002"/>
    </source>
</evidence>
<feature type="domain" description="Pyrroline-5-carboxylate reductase catalytic N-terminal" evidence="7">
    <location>
        <begin position="16"/>
        <end position="110"/>
    </location>
</feature>
<comment type="caution">
    <text evidence="9">The sequence shown here is derived from an EMBL/GenBank/DDBJ whole genome shotgun (WGS) entry which is preliminary data.</text>
</comment>
<evidence type="ECO:0000256" key="5">
    <source>
        <dbReference type="NCBIfam" id="TIGR00112"/>
    </source>
</evidence>
<evidence type="ECO:0000259" key="7">
    <source>
        <dbReference type="Pfam" id="PF03807"/>
    </source>
</evidence>
<dbReference type="SUPFAM" id="SSF51735">
    <property type="entry name" value="NAD(P)-binding Rossmann-fold domains"/>
    <property type="match status" value="1"/>
</dbReference>
<feature type="domain" description="Pyrroline-5-carboxylate reductase dimerisation" evidence="8">
    <location>
        <begin position="174"/>
        <end position="278"/>
    </location>
</feature>
<comment type="pathway">
    <text evidence="4">Amino-acid biosynthesis; L-proline biosynthesis; L-proline from L-glutamate 5-semialdehyde: step 1/1.</text>
</comment>
<accession>I4ENE9</accession>
<dbReference type="AlphaFoldDB" id="I4ENE9"/>
<dbReference type="GO" id="GO:0004735">
    <property type="term" value="F:pyrroline-5-carboxylate reductase activity"/>
    <property type="evidence" value="ECO:0007669"/>
    <property type="project" value="UniProtKB-UniRule"/>
</dbReference>
<dbReference type="Gene3D" id="1.10.3730.10">
    <property type="entry name" value="ProC C-terminal domain-like"/>
    <property type="match status" value="1"/>
</dbReference>
<dbReference type="InterPro" id="IPR029036">
    <property type="entry name" value="P5CR_dimer"/>
</dbReference>
<comment type="function">
    <text evidence="4">Catalyzes the reduction of 1-pyrroline-5-carboxylate (PCA) to L-proline.</text>
</comment>
<name>I4ENE9_9BACT</name>
<dbReference type="NCBIfam" id="TIGR00112">
    <property type="entry name" value="proC"/>
    <property type="match status" value="1"/>
</dbReference>
<keyword evidence="4" id="KW-0641">Proline biosynthesis</keyword>
<sequence>MTQASTAAQDILRDKRITFVGCGVMAEAMISILLRTELVDPGQITGSEPHELRRQELAEKYGVRIIPDNRQAVAGADIIMLTVKPQTLDLAMRDLAGRLEARQVVVSIVPGATIDRLKAGLDHGAVVRSMPNTPAQIGSGVTVWIPSPAVDDAGRELVGAVLNAMGLAVRVDSEDAIDMATALSGTGPAYIFMVMEALIDAGVHMGFPRKIAEQLVHQTMLGSVLFARESGKHPAELRNMVTTPGGTSAAAIYQMEKGGLRTVVARAVWAAYLRSQELGQGRKSRGPDDL</sequence>
<dbReference type="GO" id="GO:0055129">
    <property type="term" value="P:L-proline biosynthetic process"/>
    <property type="evidence" value="ECO:0007669"/>
    <property type="project" value="UniProtKB-UniRule"/>
</dbReference>
<comment type="catalytic activity">
    <reaction evidence="4">
        <text>L-proline + NAD(+) = (S)-1-pyrroline-5-carboxylate + NADH + 2 H(+)</text>
        <dbReference type="Rhea" id="RHEA:14105"/>
        <dbReference type="ChEBI" id="CHEBI:15378"/>
        <dbReference type="ChEBI" id="CHEBI:17388"/>
        <dbReference type="ChEBI" id="CHEBI:57540"/>
        <dbReference type="ChEBI" id="CHEBI:57945"/>
        <dbReference type="ChEBI" id="CHEBI:60039"/>
        <dbReference type="EC" id="1.5.1.2"/>
    </reaction>
</comment>
<organism evidence="9 10">
    <name type="scientific">Nitrolancea hollandica Lb</name>
    <dbReference type="NCBI Taxonomy" id="1129897"/>
    <lineage>
        <taxon>Bacteria</taxon>
        <taxon>Pseudomonadati</taxon>
        <taxon>Thermomicrobiota</taxon>
        <taxon>Thermomicrobia</taxon>
        <taxon>Sphaerobacterales</taxon>
        <taxon>Sphaerobacterineae</taxon>
        <taxon>Sphaerobacteraceae</taxon>
        <taxon>Nitrolancea</taxon>
    </lineage>
</organism>
<keyword evidence="2 4" id="KW-0521">NADP</keyword>
<dbReference type="Pfam" id="PF14748">
    <property type="entry name" value="P5CR_dimer"/>
    <property type="match status" value="1"/>
</dbReference>
<evidence type="ECO:0000256" key="1">
    <source>
        <dbReference type="ARBA" id="ARBA00005525"/>
    </source>
</evidence>
<dbReference type="OrthoDB" id="9805754at2"/>
<dbReference type="EC" id="1.5.1.2" evidence="4 5"/>
<evidence type="ECO:0000256" key="6">
    <source>
        <dbReference type="PIRSR" id="PIRSR000193-1"/>
    </source>
</evidence>
<dbReference type="PIRSF" id="PIRSF000193">
    <property type="entry name" value="Pyrrol-5-carb_rd"/>
    <property type="match status" value="1"/>
</dbReference>